<dbReference type="AlphaFoldDB" id="A0A8T0G2V4"/>
<evidence type="ECO:0000313" key="1">
    <source>
        <dbReference type="EMBL" id="KAF8797266.1"/>
    </source>
</evidence>
<gene>
    <name evidence="1" type="ORF">HNY73_001551</name>
</gene>
<evidence type="ECO:0000313" key="2">
    <source>
        <dbReference type="Proteomes" id="UP000807504"/>
    </source>
</evidence>
<keyword evidence="2" id="KW-1185">Reference proteome</keyword>
<sequence>MDEPSVSKSGISTVREEEVTCLGEGDTVEGFSLILHHHHKFPNPVNRESVIGWGEAPFSCCCNGLSSHGTGGRASRHQRTRKCFCFQKSSGSRSCNEPDVSGLTEARQVWVIMFTREEVTVS</sequence>
<reference evidence="1" key="1">
    <citation type="journal article" date="2020" name="bioRxiv">
        <title>Chromosome-level reference genome of the European wasp spider Argiope bruennichi: a resource for studies on range expansion and evolutionary adaptation.</title>
        <authorList>
            <person name="Sheffer M.M."/>
            <person name="Hoppe A."/>
            <person name="Krehenwinkel H."/>
            <person name="Uhl G."/>
            <person name="Kuss A.W."/>
            <person name="Jensen L."/>
            <person name="Jensen C."/>
            <person name="Gillespie R.G."/>
            <person name="Hoff K.J."/>
            <person name="Prost S."/>
        </authorList>
    </citation>
    <scope>NUCLEOTIDE SEQUENCE</scope>
</reference>
<dbReference type="Proteomes" id="UP000807504">
    <property type="component" value="Unassembled WGS sequence"/>
</dbReference>
<proteinExistence type="predicted"/>
<dbReference type="EMBL" id="JABXBU010000001">
    <property type="protein sequence ID" value="KAF8797266.1"/>
    <property type="molecule type" value="Genomic_DNA"/>
</dbReference>
<comment type="caution">
    <text evidence="1">The sequence shown here is derived from an EMBL/GenBank/DDBJ whole genome shotgun (WGS) entry which is preliminary data.</text>
</comment>
<organism evidence="1 2">
    <name type="scientific">Argiope bruennichi</name>
    <name type="common">Wasp spider</name>
    <name type="synonym">Aranea bruennichi</name>
    <dbReference type="NCBI Taxonomy" id="94029"/>
    <lineage>
        <taxon>Eukaryota</taxon>
        <taxon>Metazoa</taxon>
        <taxon>Ecdysozoa</taxon>
        <taxon>Arthropoda</taxon>
        <taxon>Chelicerata</taxon>
        <taxon>Arachnida</taxon>
        <taxon>Araneae</taxon>
        <taxon>Araneomorphae</taxon>
        <taxon>Entelegynae</taxon>
        <taxon>Araneoidea</taxon>
        <taxon>Araneidae</taxon>
        <taxon>Argiope</taxon>
    </lineage>
</organism>
<reference evidence="1" key="2">
    <citation type="submission" date="2020-06" db="EMBL/GenBank/DDBJ databases">
        <authorList>
            <person name="Sheffer M."/>
        </authorList>
    </citation>
    <scope>NUCLEOTIDE SEQUENCE</scope>
</reference>
<protein>
    <submittedName>
        <fullName evidence="1">Uncharacterized protein</fullName>
    </submittedName>
</protein>
<name>A0A8T0G2V4_ARGBR</name>
<accession>A0A8T0G2V4</accession>